<sequence>MSNNIQAQKGNDKSQSVDKGNSLNTYNIDKECTSQIGDNADNPHQRLPEPHGIMQVVLNYTDVEGVHHVGRQVAQGVRDEVDDDNHND</sequence>
<organism evidence="2 3">
    <name type="scientific">Streptococcus pneumoniae</name>
    <dbReference type="NCBI Taxonomy" id="1313"/>
    <lineage>
        <taxon>Bacteria</taxon>
        <taxon>Bacillati</taxon>
        <taxon>Bacillota</taxon>
        <taxon>Bacilli</taxon>
        <taxon>Lactobacillales</taxon>
        <taxon>Streptococcaceae</taxon>
        <taxon>Streptococcus</taxon>
    </lineage>
</organism>
<evidence type="ECO:0000313" key="3">
    <source>
        <dbReference type="Proteomes" id="UP000290138"/>
    </source>
</evidence>
<reference evidence="2 3" key="1">
    <citation type="submission" date="2019-02" db="EMBL/GenBank/DDBJ databases">
        <authorList>
            <consortium name="Pathogen Informatics"/>
        </authorList>
    </citation>
    <scope>NUCLEOTIDE SEQUENCE [LARGE SCALE GENOMIC DNA]</scope>
    <source>
        <strain evidence="2">GPS_HK_21-sc-2296565</strain>
    </source>
</reference>
<name>A0AAX3HC97_STREE</name>
<dbReference type="Proteomes" id="UP000290138">
    <property type="component" value="Chromosome"/>
</dbReference>
<evidence type="ECO:0000256" key="1">
    <source>
        <dbReference type="SAM" id="MobiDB-lite"/>
    </source>
</evidence>
<proteinExistence type="predicted"/>
<dbReference type="AlphaFoldDB" id="A0AAX3HC97"/>
<accession>A0AAX3HC97</accession>
<protein>
    <submittedName>
        <fullName evidence="2">Uncharacterized protein</fullName>
    </submittedName>
</protein>
<dbReference type="EMBL" id="LR216058">
    <property type="protein sequence ID" value="VFI31606.1"/>
    <property type="molecule type" value="Genomic_DNA"/>
</dbReference>
<feature type="region of interest" description="Disordered" evidence="1">
    <location>
        <begin position="1"/>
        <end position="26"/>
    </location>
</feature>
<evidence type="ECO:0000313" key="2">
    <source>
        <dbReference type="EMBL" id="VFI31606.1"/>
    </source>
</evidence>
<gene>
    <name evidence="2" type="ORF">SAMEA3431391_00338</name>
</gene>
<feature type="compositionally biased region" description="Polar residues" evidence="1">
    <location>
        <begin position="17"/>
        <end position="26"/>
    </location>
</feature>